<evidence type="ECO:0000256" key="1">
    <source>
        <dbReference type="SAM" id="Phobius"/>
    </source>
</evidence>
<dbReference type="EMBL" id="BAAAZC010000020">
    <property type="protein sequence ID" value="GAA3977188.1"/>
    <property type="molecule type" value="Genomic_DNA"/>
</dbReference>
<organism evidence="2 3">
    <name type="scientific">Mucilaginibacter dorajii</name>
    <dbReference type="NCBI Taxonomy" id="692994"/>
    <lineage>
        <taxon>Bacteria</taxon>
        <taxon>Pseudomonadati</taxon>
        <taxon>Bacteroidota</taxon>
        <taxon>Sphingobacteriia</taxon>
        <taxon>Sphingobacteriales</taxon>
        <taxon>Sphingobacteriaceae</taxon>
        <taxon>Mucilaginibacter</taxon>
    </lineage>
</organism>
<gene>
    <name evidence="2" type="ORF">GCM10022210_29990</name>
</gene>
<accession>A0ABP7Q949</accession>
<proteinExistence type="predicted"/>
<protein>
    <submittedName>
        <fullName evidence="2">Uncharacterized protein</fullName>
    </submittedName>
</protein>
<name>A0ABP7Q949_9SPHI</name>
<dbReference type="RefSeq" id="WP_259097433.1">
    <property type="nucleotide sequence ID" value="NZ_BAAAZC010000020.1"/>
</dbReference>
<keyword evidence="3" id="KW-1185">Reference proteome</keyword>
<dbReference type="Proteomes" id="UP001500742">
    <property type="component" value="Unassembled WGS sequence"/>
</dbReference>
<keyword evidence="1" id="KW-0472">Membrane</keyword>
<comment type="caution">
    <text evidence="2">The sequence shown here is derived from an EMBL/GenBank/DDBJ whole genome shotgun (WGS) entry which is preliminary data.</text>
</comment>
<reference evidence="3" key="1">
    <citation type="journal article" date="2019" name="Int. J. Syst. Evol. Microbiol.">
        <title>The Global Catalogue of Microorganisms (GCM) 10K type strain sequencing project: providing services to taxonomists for standard genome sequencing and annotation.</title>
        <authorList>
            <consortium name="The Broad Institute Genomics Platform"/>
            <consortium name="The Broad Institute Genome Sequencing Center for Infectious Disease"/>
            <person name="Wu L."/>
            <person name="Ma J."/>
        </authorList>
    </citation>
    <scope>NUCLEOTIDE SEQUENCE [LARGE SCALE GENOMIC DNA]</scope>
    <source>
        <strain evidence="3">JCM 16601</strain>
    </source>
</reference>
<evidence type="ECO:0000313" key="3">
    <source>
        <dbReference type="Proteomes" id="UP001500742"/>
    </source>
</evidence>
<keyword evidence="1" id="KW-0812">Transmembrane</keyword>
<evidence type="ECO:0000313" key="2">
    <source>
        <dbReference type="EMBL" id="GAA3977188.1"/>
    </source>
</evidence>
<sequence length="71" mass="7830">MKTLIKNSNPFIMLLIPVMFALILGVSYQFEQKKESSILGGASTAHATSLFYKGYTLVKTVCSVAKSNNVW</sequence>
<feature type="transmembrane region" description="Helical" evidence="1">
    <location>
        <begin position="12"/>
        <end position="30"/>
    </location>
</feature>
<keyword evidence="1" id="KW-1133">Transmembrane helix</keyword>